<keyword evidence="4" id="KW-0812">Transmembrane</keyword>
<dbReference type="GO" id="GO:0009523">
    <property type="term" value="C:photosystem II"/>
    <property type="evidence" value="ECO:0007669"/>
    <property type="project" value="UniProtKB-KW"/>
</dbReference>
<dbReference type="GO" id="GO:0009767">
    <property type="term" value="P:photosynthetic electron transport chain"/>
    <property type="evidence" value="ECO:0007669"/>
    <property type="project" value="InterPro"/>
</dbReference>
<sequence length="369" mass="41952">MRFFRRIAGILGFGKDEQHHSDEDEIADSHQNLNQNQHHHQEQHNHHHHQNQQNRDSNNNSSKEETRRSSKGFGVKVPVVVDRVNPGPLLVPTHLGDGGVQGLKWYAKRLRIDEDGDVADEFLDEVVQPVEVSSAADDRRQVASAADDRKQLLKKFELKYSTKPAKVRKQVITIDGKIHQSVEYQGKLQINLMKTLYSLGRFYLVETLFDGTLALAGRDQDITGFAWWAGSTRLINLSAISSSKFVIRPKQGTQYTKSRVGDAELKDDVYVNKRRLKKDIQPWQERPFAEYMNHAPLGSLNLLGGVSTEINAVNYVSPRNWLSTSHFVLGFFLFVGHLWHAGRARAAAAGFEKVIDREMEHVLFMTPLN</sequence>
<comment type="subcellular location">
    <subcellularLocation>
        <location evidence="1">Membrane</location>
        <topology evidence="1">Multi-pass membrane protein</topology>
    </subcellularLocation>
</comment>
<dbReference type="AlphaFoldDB" id="A0A4Y7K7M0"/>
<evidence type="ECO:0000256" key="1">
    <source>
        <dbReference type="ARBA" id="ARBA00004141"/>
    </source>
</evidence>
<evidence type="ECO:0000256" key="7">
    <source>
        <dbReference type="ARBA" id="ARBA00023136"/>
    </source>
</evidence>
<dbReference type="EMBL" id="CM010721">
    <property type="protein sequence ID" value="RZC69343.1"/>
    <property type="molecule type" value="Genomic_DNA"/>
</dbReference>
<feature type="region of interest" description="Disordered" evidence="9">
    <location>
        <begin position="35"/>
        <end position="74"/>
    </location>
</feature>
<evidence type="ECO:0000256" key="6">
    <source>
        <dbReference type="ARBA" id="ARBA00022991"/>
    </source>
</evidence>
<dbReference type="SUPFAM" id="SSF161077">
    <property type="entry name" value="Photosystem II antenna protein-like"/>
    <property type="match status" value="1"/>
</dbReference>
<dbReference type="GO" id="GO:0016168">
    <property type="term" value="F:chlorophyll binding"/>
    <property type="evidence" value="ECO:0007669"/>
    <property type="project" value="UniProtKB-KW"/>
</dbReference>
<evidence type="ECO:0000256" key="4">
    <source>
        <dbReference type="ARBA" id="ARBA00022692"/>
    </source>
</evidence>
<keyword evidence="2" id="KW-0148">Chlorophyll</keyword>
<dbReference type="PANTHER" id="PTHR35750">
    <property type="entry name" value="PHOSPHOLIPID HYDROPEROXIDE GLUTATHIONE PEROXIDASE"/>
    <property type="match status" value="1"/>
</dbReference>
<evidence type="ECO:0000313" key="11">
    <source>
        <dbReference type="Proteomes" id="UP000316621"/>
    </source>
</evidence>
<accession>A0A4Y7K7M0</accession>
<evidence type="ECO:0000256" key="5">
    <source>
        <dbReference type="ARBA" id="ARBA00022989"/>
    </source>
</evidence>
<keyword evidence="7" id="KW-0472">Membrane</keyword>
<evidence type="ECO:0000256" key="9">
    <source>
        <dbReference type="SAM" id="MobiDB-lite"/>
    </source>
</evidence>
<organism evidence="10 11">
    <name type="scientific">Papaver somniferum</name>
    <name type="common">Opium poppy</name>
    <dbReference type="NCBI Taxonomy" id="3469"/>
    <lineage>
        <taxon>Eukaryota</taxon>
        <taxon>Viridiplantae</taxon>
        <taxon>Streptophyta</taxon>
        <taxon>Embryophyta</taxon>
        <taxon>Tracheophyta</taxon>
        <taxon>Spermatophyta</taxon>
        <taxon>Magnoliopsida</taxon>
        <taxon>Ranunculales</taxon>
        <taxon>Papaveraceae</taxon>
        <taxon>Papaveroideae</taxon>
        <taxon>Papaver</taxon>
    </lineage>
</organism>
<evidence type="ECO:0000313" key="10">
    <source>
        <dbReference type="EMBL" id="RZC69343.1"/>
    </source>
</evidence>
<name>A0A4Y7K7M0_PAPSO</name>
<dbReference type="Gene3D" id="1.10.10.670">
    <property type="entry name" value="photosystem ii from thermosynechococcus elongatus"/>
    <property type="match status" value="1"/>
</dbReference>
<keyword evidence="5" id="KW-1133">Transmembrane helix</keyword>
<dbReference type="InterPro" id="IPR000932">
    <property type="entry name" value="PS_antenna-like"/>
</dbReference>
<proteinExistence type="predicted"/>
<keyword evidence="8" id="KW-0604">Photosystem II</keyword>
<keyword evidence="3" id="KW-0602">Photosynthesis</keyword>
<dbReference type="InterPro" id="IPR036001">
    <property type="entry name" value="PS_II_antenna-like_sf"/>
</dbReference>
<dbReference type="InterPro" id="IPR044900">
    <property type="entry name" value="PSII_PsbC_sf"/>
</dbReference>
<dbReference type="Proteomes" id="UP000316621">
    <property type="component" value="Chromosome 7"/>
</dbReference>
<evidence type="ECO:0000256" key="3">
    <source>
        <dbReference type="ARBA" id="ARBA00022531"/>
    </source>
</evidence>
<keyword evidence="11" id="KW-1185">Reference proteome</keyword>
<feature type="compositionally biased region" description="Low complexity" evidence="9">
    <location>
        <begin position="51"/>
        <end position="61"/>
    </location>
</feature>
<evidence type="ECO:0000256" key="2">
    <source>
        <dbReference type="ARBA" id="ARBA00022494"/>
    </source>
</evidence>
<protein>
    <submittedName>
        <fullName evidence="10">Uncharacterized protein</fullName>
    </submittedName>
</protein>
<dbReference type="STRING" id="3469.A0A4Y7K7M0"/>
<evidence type="ECO:0000256" key="8">
    <source>
        <dbReference type="ARBA" id="ARBA00023276"/>
    </source>
</evidence>
<dbReference type="Gramene" id="RZC69343">
    <property type="protein sequence ID" value="RZC69343"/>
    <property type="gene ID" value="C5167_032463"/>
</dbReference>
<reference evidence="10 11" key="1">
    <citation type="journal article" date="2018" name="Science">
        <title>The opium poppy genome and morphinan production.</title>
        <authorList>
            <person name="Guo L."/>
            <person name="Winzer T."/>
            <person name="Yang X."/>
            <person name="Li Y."/>
            <person name="Ning Z."/>
            <person name="He Z."/>
            <person name="Teodor R."/>
            <person name="Lu Y."/>
            <person name="Bowser T.A."/>
            <person name="Graham I.A."/>
            <person name="Ye K."/>
        </authorList>
    </citation>
    <scope>NUCLEOTIDE SEQUENCE [LARGE SCALE GENOMIC DNA]</scope>
    <source>
        <strain evidence="11">cv. HN1</strain>
        <tissue evidence="10">Leaves</tissue>
    </source>
</reference>
<gene>
    <name evidence="10" type="ORF">C5167_032463</name>
</gene>
<dbReference type="PANTHER" id="PTHR35750:SF1">
    <property type="entry name" value="PHOSPHOLIPID HYDROPEROXIDE GLUTATHIONE PEROXIDASE"/>
    <property type="match status" value="1"/>
</dbReference>
<keyword evidence="6" id="KW-0157">Chromophore</keyword>
<dbReference type="Pfam" id="PF00421">
    <property type="entry name" value="PSII"/>
    <property type="match status" value="1"/>
</dbReference>